<dbReference type="Pfam" id="PF01108">
    <property type="entry name" value="Tissue_fac"/>
    <property type="match status" value="1"/>
</dbReference>
<feature type="signal peptide" evidence="2">
    <location>
        <begin position="1"/>
        <end position="21"/>
    </location>
</feature>
<dbReference type="Gene3D" id="2.60.40.10">
    <property type="entry name" value="Immunoglobulins"/>
    <property type="match status" value="2"/>
</dbReference>
<dbReference type="InterPro" id="IPR036116">
    <property type="entry name" value="FN3_sf"/>
</dbReference>
<feature type="transmembrane region" description="Helical" evidence="1">
    <location>
        <begin position="252"/>
        <end position="277"/>
    </location>
</feature>
<gene>
    <name evidence="5" type="ORF">DNTS_035807</name>
</gene>
<dbReference type="InterPro" id="IPR050650">
    <property type="entry name" value="Type-II_Cytokine-TF_Rcpt"/>
</dbReference>
<keyword evidence="1" id="KW-1133">Transmembrane helix</keyword>
<feature type="domain" description="Interferon/interleukin receptor" evidence="4">
    <location>
        <begin position="138"/>
        <end position="243"/>
    </location>
</feature>
<feature type="chain" id="PRO_5021874220" description="Fibronectin type-III domain-containing protein" evidence="2">
    <location>
        <begin position="22"/>
        <end position="507"/>
    </location>
</feature>
<keyword evidence="1" id="KW-0472">Membrane</keyword>
<keyword evidence="1" id="KW-0812">Transmembrane</keyword>
<comment type="caution">
    <text evidence="5">The sequence shown here is derived from an EMBL/GenBank/DDBJ whole genome shotgun (WGS) entry which is preliminary data.</text>
</comment>
<evidence type="ECO:0000313" key="5">
    <source>
        <dbReference type="EMBL" id="TRY84439.1"/>
    </source>
</evidence>
<evidence type="ECO:0000313" key="6">
    <source>
        <dbReference type="Proteomes" id="UP000316079"/>
    </source>
</evidence>
<evidence type="ECO:0008006" key="7">
    <source>
        <dbReference type="Google" id="ProtNLM"/>
    </source>
</evidence>
<evidence type="ECO:0000256" key="2">
    <source>
        <dbReference type="SAM" id="SignalP"/>
    </source>
</evidence>
<feature type="domain" description="Fibronectin type-III" evidence="3">
    <location>
        <begin position="11"/>
        <end position="118"/>
    </location>
</feature>
<dbReference type="STRING" id="623744.A0A553Q3D3"/>
<dbReference type="PANTHER" id="PTHR20859">
    <property type="entry name" value="INTERFERON/INTERLEUKIN RECEPTOR"/>
    <property type="match status" value="1"/>
</dbReference>
<proteinExistence type="predicted"/>
<dbReference type="EMBL" id="SRMA01026400">
    <property type="protein sequence ID" value="TRY84439.1"/>
    <property type="molecule type" value="Genomic_DNA"/>
</dbReference>
<protein>
    <recommendedName>
        <fullName evidence="7">Fibronectin type-III domain-containing protein</fullName>
    </recommendedName>
</protein>
<dbReference type="SUPFAM" id="SSF49265">
    <property type="entry name" value="Fibronectin type III"/>
    <property type="match status" value="2"/>
</dbReference>
<dbReference type="InterPro" id="IPR015373">
    <property type="entry name" value="Interferon/interleukin_rcp_dom"/>
</dbReference>
<dbReference type="AlphaFoldDB" id="A0A553Q3D3"/>
<evidence type="ECO:0000259" key="3">
    <source>
        <dbReference type="Pfam" id="PF01108"/>
    </source>
</evidence>
<dbReference type="Pfam" id="PF09294">
    <property type="entry name" value="Interfer-bind"/>
    <property type="match status" value="1"/>
</dbReference>
<organism evidence="5 6">
    <name type="scientific">Danionella cerebrum</name>
    <dbReference type="NCBI Taxonomy" id="2873325"/>
    <lineage>
        <taxon>Eukaryota</taxon>
        <taxon>Metazoa</taxon>
        <taxon>Chordata</taxon>
        <taxon>Craniata</taxon>
        <taxon>Vertebrata</taxon>
        <taxon>Euteleostomi</taxon>
        <taxon>Actinopterygii</taxon>
        <taxon>Neopterygii</taxon>
        <taxon>Teleostei</taxon>
        <taxon>Ostariophysi</taxon>
        <taxon>Cypriniformes</taxon>
        <taxon>Danionidae</taxon>
        <taxon>Danioninae</taxon>
        <taxon>Danionella</taxon>
    </lineage>
</organism>
<evidence type="ECO:0000256" key="1">
    <source>
        <dbReference type="SAM" id="Phobius"/>
    </source>
</evidence>
<sequence length="507" mass="57568">MDIIFNIPVVFILYLLPKTSGSSLADVLPEPKNVHLSSFNLRNLVKWTPGDISDNRTIRYTVQYAIYGELEPGTFDRPWWRDVKGCVSIPHTECDASEETYDEIDEYYARVRATHIQTQRESVWSSSSTRFIPLSDMVLGAPSVEVTVVQNFIIINMKGPFRWKTKSSQKDKSFWEIFHQMNYIVFVSQSENNYTVGIKKLHWHSNGSLTVGPLSFSSQFCVVVQAQANILKGLPSDRQCVNTAPDEFRDQLMVAMLGGVLPSALCVCVLLVLGGLIHRYINDHRQKLPTCNHMVQNIEKLPTFQHEVPHTVIINLIKTDCFEDDLASLVPAKQQPSSDAEQKRRTPQHVSIQDIVIAEPVNVQTYTQQQQDAPVISYAQQQELPMNFDSSDEEHTESTEFNSGDYGIVVQEDSEETLGGYMTQDEKSSQIFLDWSPGSKGLKIPLMGLDREPQNPEQFRLLPNLLQDSEGSALLPNLILRQESVEMEDEFSRMEKDWGLVIYSNSN</sequence>
<keyword evidence="2" id="KW-0732">Signal</keyword>
<reference evidence="5 6" key="1">
    <citation type="journal article" date="2019" name="Sci. Data">
        <title>Hybrid genome assembly and annotation of Danionella translucida.</title>
        <authorList>
            <person name="Kadobianskyi M."/>
            <person name="Schulze L."/>
            <person name="Schuelke M."/>
            <person name="Judkewitz B."/>
        </authorList>
    </citation>
    <scope>NUCLEOTIDE SEQUENCE [LARGE SCALE GENOMIC DNA]</scope>
    <source>
        <strain evidence="5 6">Bolton</strain>
    </source>
</reference>
<dbReference type="GO" id="GO:0005886">
    <property type="term" value="C:plasma membrane"/>
    <property type="evidence" value="ECO:0007669"/>
    <property type="project" value="TreeGrafter"/>
</dbReference>
<dbReference type="PANTHER" id="PTHR20859:SF86">
    <property type="entry name" value="INTERLEUKIN-20 RECEPTOR SUBUNIT ALPHA"/>
    <property type="match status" value="1"/>
</dbReference>
<dbReference type="OrthoDB" id="9909056at2759"/>
<dbReference type="InterPro" id="IPR003961">
    <property type="entry name" value="FN3_dom"/>
</dbReference>
<dbReference type="Proteomes" id="UP000316079">
    <property type="component" value="Unassembled WGS sequence"/>
</dbReference>
<name>A0A553Q3D3_9TELE</name>
<keyword evidence="6" id="KW-1185">Reference proteome</keyword>
<dbReference type="GO" id="GO:0004896">
    <property type="term" value="F:cytokine receptor activity"/>
    <property type="evidence" value="ECO:0007669"/>
    <property type="project" value="TreeGrafter"/>
</dbReference>
<evidence type="ECO:0000259" key="4">
    <source>
        <dbReference type="Pfam" id="PF09294"/>
    </source>
</evidence>
<accession>A0A553Q3D3</accession>
<dbReference type="InterPro" id="IPR013783">
    <property type="entry name" value="Ig-like_fold"/>
</dbReference>